<feature type="transmembrane region" description="Helical" evidence="1">
    <location>
        <begin position="212"/>
        <end position="234"/>
    </location>
</feature>
<keyword evidence="1" id="KW-0472">Membrane</keyword>
<evidence type="ECO:0000313" key="2">
    <source>
        <dbReference type="EMBL" id="VAW46235.1"/>
    </source>
</evidence>
<accession>A0A3B0VRK5</accession>
<sequence>MPIKKRPLLFGQILLILLLFWIALFFAWQTLSAVHFFYPIIYDALDIGAVIQQYGPLNVYKSDFEQTARAQHIQLFSEIVNAINQSGQGLAQIVYYDRHGQEVDTLLRVPEVVHLQDVANLLDSLRTASYWIILAWLLGVLFFKVKQWLLERIGYSILWVLGGLIGVATVVVLYDAQAIFYALHTMVFPEGNQWFFYYQESLMTTLMKAPDIFAVMAALLVSVAFFYFVLMLWLMNKYLGLERRVEQ</sequence>
<dbReference type="EMBL" id="UOFB01000127">
    <property type="protein sequence ID" value="VAW46235.1"/>
    <property type="molecule type" value="Genomic_DNA"/>
</dbReference>
<evidence type="ECO:0008006" key="3">
    <source>
        <dbReference type="Google" id="ProtNLM"/>
    </source>
</evidence>
<keyword evidence="1" id="KW-0812">Transmembrane</keyword>
<protein>
    <recommendedName>
        <fullName evidence="3">Integral membrane protein</fullName>
    </recommendedName>
</protein>
<feature type="transmembrane region" description="Helical" evidence="1">
    <location>
        <begin position="128"/>
        <end position="145"/>
    </location>
</feature>
<name>A0A3B0VRK5_9ZZZZ</name>
<dbReference type="AlphaFoldDB" id="A0A3B0VRK5"/>
<gene>
    <name evidence="2" type="ORF">MNBD_GAMMA04-283</name>
</gene>
<dbReference type="Pfam" id="PF07314">
    <property type="entry name" value="Lit"/>
    <property type="match status" value="1"/>
</dbReference>
<keyword evidence="1" id="KW-1133">Transmembrane helix</keyword>
<feature type="transmembrane region" description="Helical" evidence="1">
    <location>
        <begin position="157"/>
        <end position="183"/>
    </location>
</feature>
<reference evidence="2" key="1">
    <citation type="submission" date="2018-06" db="EMBL/GenBank/DDBJ databases">
        <authorList>
            <person name="Zhirakovskaya E."/>
        </authorList>
    </citation>
    <scope>NUCLEOTIDE SEQUENCE</scope>
</reference>
<dbReference type="InterPro" id="IPR010178">
    <property type="entry name" value="Lit"/>
</dbReference>
<evidence type="ECO:0000256" key="1">
    <source>
        <dbReference type="SAM" id="Phobius"/>
    </source>
</evidence>
<proteinExistence type="predicted"/>
<organism evidence="2">
    <name type="scientific">hydrothermal vent metagenome</name>
    <dbReference type="NCBI Taxonomy" id="652676"/>
    <lineage>
        <taxon>unclassified sequences</taxon>
        <taxon>metagenomes</taxon>
        <taxon>ecological metagenomes</taxon>
    </lineage>
</organism>